<evidence type="ECO:0000313" key="1">
    <source>
        <dbReference type="EMBL" id="PMP15598.1"/>
    </source>
</evidence>
<evidence type="ECO:0000313" key="4">
    <source>
        <dbReference type="Proteomes" id="UP000308018"/>
    </source>
</evidence>
<organism evidence="1 3">
    <name type="scientific">Vibrio tasmaniensis</name>
    <dbReference type="NCBI Taxonomy" id="212663"/>
    <lineage>
        <taxon>Bacteria</taxon>
        <taxon>Pseudomonadati</taxon>
        <taxon>Pseudomonadota</taxon>
        <taxon>Gammaproteobacteria</taxon>
        <taxon>Vibrionales</taxon>
        <taxon>Vibrionaceae</taxon>
        <taxon>Vibrio</taxon>
    </lineage>
</organism>
<dbReference type="EMBL" id="MDBP01000034">
    <property type="protein sequence ID" value="PMP15598.1"/>
    <property type="molecule type" value="Genomic_DNA"/>
</dbReference>
<dbReference type="RefSeq" id="WP_102257640.1">
    <property type="nucleotide sequence ID" value="NZ_MDBP01000034.1"/>
</dbReference>
<dbReference type="AlphaFoldDB" id="A0A2N7NKN9"/>
<evidence type="ECO:0000313" key="3">
    <source>
        <dbReference type="Proteomes" id="UP000235579"/>
    </source>
</evidence>
<accession>A0A2N7NKN9</accession>
<comment type="caution">
    <text evidence="1">The sequence shown here is derived from an EMBL/GenBank/DDBJ whole genome shotgun (WGS) entry which is preliminary data.</text>
</comment>
<reference evidence="2 4" key="4">
    <citation type="submission" date="2019-04" db="EMBL/GenBank/DDBJ databases">
        <title>A reverse ecology approach based on a biological definition of microbial populations.</title>
        <authorList>
            <person name="Arevalo P."/>
            <person name="Vaninsberghe D."/>
            <person name="Elsherbini J."/>
            <person name="Gore J."/>
            <person name="Polz M."/>
        </authorList>
    </citation>
    <scope>NUCLEOTIDE SEQUENCE [LARGE SCALE GENOMIC DNA]</scope>
    <source>
        <strain evidence="2 4">10N.222.45.A8</strain>
    </source>
</reference>
<reference evidence="3" key="1">
    <citation type="submission" date="2016-07" db="EMBL/GenBank/DDBJ databases">
        <title>Nontailed viruses are major unrecognized killers of bacteria in the ocean.</title>
        <authorList>
            <person name="Kauffman K."/>
            <person name="Hussain F."/>
            <person name="Yang J."/>
            <person name="Arevalo P."/>
            <person name="Brown J."/>
            <person name="Cutler M."/>
            <person name="Kelly L."/>
            <person name="Polz M.F."/>
        </authorList>
    </citation>
    <scope>NUCLEOTIDE SEQUENCE [LARGE SCALE GENOMIC DNA]</scope>
    <source>
        <strain evidence="3">10N.222.48.A2</strain>
    </source>
</reference>
<dbReference type="Proteomes" id="UP000308018">
    <property type="component" value="Unassembled WGS sequence"/>
</dbReference>
<proteinExistence type="predicted"/>
<sequence length="477" mass="54303">MRVSEYFGLKRTQAYLDFVDIPLDTDLAVFLDPNAIKSLDSSWGNELSSFLQSFFESVLKMIKNGDDGRAKTLLASLSEGNEFHLGYSVGKSRGHGFGDESADSVWDALTKSKAAKSGLLQDLEDTALLINGIGTDMISDAVCNILRSPLIKYTQDMCRYYGIPLTQNVVSGPLWNPIKEVWENTFVDLPTTSYGKVILVPKVLVRSRLSFHYEEYYRHYLLPQMQHEHIKIQSPLVQNLKNGSQIVTKKDLMEKYGKDKLAVVEQTILRPHVLDDYREAKIDNPSSPISHEQFSELEQVEKPDVSQLLEQLKALPVGRETAEQYEDIVERILSVILYPSLCNPTKQHRIHDGRKRIDITYVNEAKGGFFYWLSMHYPAPHIFIECKNYGKEVANPEVDQLSGRFSPSRGKVGILICRSIENKELLYKRCVDTAKDQRGFIIALDDSDIITLANEYAGCEGIQDFTLLREYWKQLVD</sequence>
<evidence type="ECO:0000313" key="2">
    <source>
        <dbReference type="EMBL" id="TKG31318.1"/>
    </source>
</evidence>
<evidence type="ECO:0008006" key="5">
    <source>
        <dbReference type="Google" id="ProtNLM"/>
    </source>
</evidence>
<dbReference type="EMBL" id="SYVV01000026">
    <property type="protein sequence ID" value="TKG31318.1"/>
    <property type="molecule type" value="Genomic_DNA"/>
</dbReference>
<reference evidence="1" key="2">
    <citation type="submission" date="2016-07" db="EMBL/GenBank/DDBJ databases">
        <authorList>
            <person name="Wan K."/>
            <person name="Booth B."/>
            <person name="Spirohn K."/>
            <person name="Hao T."/>
            <person name="Hu Y."/>
            <person name="Calderwood M."/>
            <person name="Hill D."/>
            <person name="Mohr S."/>
            <person name="Vidal M."/>
            <person name="Celniker S."/>
            <person name="Perrimon N."/>
        </authorList>
    </citation>
    <scope>NUCLEOTIDE SEQUENCE</scope>
    <source>
        <strain evidence="1">10N.222.48.A2</strain>
    </source>
</reference>
<name>A0A2N7NKN9_9VIBR</name>
<protein>
    <recommendedName>
        <fullName evidence="5">Restriction endonuclease type IV Mrr domain-containing protein</fullName>
    </recommendedName>
</protein>
<gene>
    <name evidence="1" type="ORF">BCS92_08785</name>
    <name evidence="2" type="ORF">FC057_14335</name>
</gene>
<dbReference type="Proteomes" id="UP000235579">
    <property type="component" value="Unassembled WGS sequence"/>
</dbReference>
<reference evidence="1" key="3">
    <citation type="journal article" date="2018" name="Nature">
        <title>A major lineage of non-tailed dsDNA viruses as unrecognized killers of marine bacteria.</title>
        <authorList>
            <person name="Kauffman K.M."/>
            <person name="Hussain F.A."/>
            <person name="Yang J."/>
            <person name="Arevalo P."/>
            <person name="Brown J.M."/>
            <person name="Chang W.K."/>
            <person name="VanInsberghe D."/>
            <person name="Elsherbini J."/>
            <person name="Sharma R.S."/>
            <person name="Cutler M.B."/>
            <person name="Kelly L."/>
            <person name="Polz M.F."/>
        </authorList>
    </citation>
    <scope>NUCLEOTIDE SEQUENCE</scope>
    <source>
        <strain evidence="1">10N.222.48.A2</strain>
    </source>
</reference>